<dbReference type="STRING" id="35608.A0A2U1PD21"/>
<evidence type="ECO:0000256" key="3">
    <source>
        <dbReference type="SAM" id="MobiDB-lite"/>
    </source>
</evidence>
<evidence type="ECO:0000259" key="4">
    <source>
        <dbReference type="SMART" id="SM00322"/>
    </source>
</evidence>
<organism evidence="5 6">
    <name type="scientific">Artemisia annua</name>
    <name type="common">Sweet wormwood</name>
    <dbReference type="NCBI Taxonomy" id="35608"/>
    <lineage>
        <taxon>Eukaryota</taxon>
        <taxon>Viridiplantae</taxon>
        <taxon>Streptophyta</taxon>
        <taxon>Embryophyta</taxon>
        <taxon>Tracheophyta</taxon>
        <taxon>Spermatophyta</taxon>
        <taxon>Magnoliopsida</taxon>
        <taxon>eudicotyledons</taxon>
        <taxon>Gunneridae</taxon>
        <taxon>Pentapetalae</taxon>
        <taxon>asterids</taxon>
        <taxon>campanulids</taxon>
        <taxon>Asterales</taxon>
        <taxon>Asteraceae</taxon>
        <taxon>Asteroideae</taxon>
        <taxon>Anthemideae</taxon>
        <taxon>Artemisiinae</taxon>
        <taxon>Artemisia</taxon>
    </lineage>
</organism>
<dbReference type="EMBL" id="PKPP01001325">
    <property type="protein sequence ID" value="PWA83628.1"/>
    <property type="molecule type" value="Genomic_DNA"/>
</dbReference>
<dbReference type="PANTHER" id="PTHR10288">
    <property type="entry name" value="KH DOMAIN CONTAINING RNA BINDING PROTEIN"/>
    <property type="match status" value="1"/>
</dbReference>
<keyword evidence="1" id="KW-0677">Repeat</keyword>
<dbReference type="Pfam" id="PF00013">
    <property type="entry name" value="KH_1"/>
    <property type="match status" value="2"/>
</dbReference>
<dbReference type="SUPFAM" id="SSF54791">
    <property type="entry name" value="Eukaryotic type KH-domain (KH-domain type I)"/>
    <property type="match status" value="2"/>
</dbReference>
<keyword evidence="2" id="KW-0694">RNA-binding</keyword>
<feature type="compositionally biased region" description="Low complexity" evidence="3">
    <location>
        <begin position="543"/>
        <end position="577"/>
    </location>
</feature>
<feature type="compositionally biased region" description="Acidic residues" evidence="3">
    <location>
        <begin position="20"/>
        <end position="33"/>
    </location>
</feature>
<dbReference type="InterPro" id="IPR004087">
    <property type="entry name" value="KH_dom"/>
</dbReference>
<dbReference type="CDD" id="cd00105">
    <property type="entry name" value="KH-I"/>
    <property type="match status" value="2"/>
</dbReference>
<protein>
    <submittedName>
        <fullName evidence="5">K Homology domain-containing protein</fullName>
    </submittedName>
</protein>
<dbReference type="Proteomes" id="UP000245207">
    <property type="component" value="Unassembled WGS sequence"/>
</dbReference>
<feature type="domain" description="K Homology" evidence="4">
    <location>
        <begin position="264"/>
        <end position="338"/>
    </location>
</feature>
<feature type="compositionally biased region" description="Pro residues" evidence="3">
    <location>
        <begin position="527"/>
        <end position="539"/>
    </location>
</feature>
<feature type="domain" description="K Homology" evidence="4">
    <location>
        <begin position="168"/>
        <end position="241"/>
    </location>
</feature>
<dbReference type="Gene3D" id="3.30.1370.10">
    <property type="entry name" value="K Homology domain, type 1"/>
    <property type="match status" value="2"/>
</dbReference>
<sequence length="723" mass="76679">MADEHVAVAPSDHKRKLDDLNAEPLDESIDDETPSNGNQEPLTDAEGAVVNGEGDAADAKRPRFDVNQLEASENGQQEKETETEENDDQRLAAEKSAEQEEGLGNADVSIDAGNKEFVMDETDASAVEQEAVENAEESAKVEIQGASESDAAQEGGVSSVELQATPDGQLSRKIEVPSNKVGALIGKAGDTIRSLQYNSGARIQITRDAEADPNSATRPVELIGSLESITKAEKLIKDVIAEADAGGSPALVARGFSNALSAASVEQVQIQVPNEKVAFIIGKGGETIKNLQSRSGARIQVIPQHLPEGDQSKERMVRITGDKRQIEIARDLIKESMIQPTRPRVPASGYNQQNFHPGGPGSQWGPRNHPSHPTGNDYPQRGPYSPNFSQGYRNYPPQQPPFRNNVGWDQRTPTNMQGPPDYYSGQGGYAPAPSGPTPMHSHASGPGPMGPPPSQANYNYGQPQGPDYGQQPPPYSQSASQGYSHSYGEPKYDNQGPAQHPPSAYQQGYAQQGQYGKPTAYNTPQQGPYPQPYGQPRPDVPYQGPNGPNAPAQQPYPYASSGPNAPAQQAYTQYPANDGYSHSAPGPGGYPPQSGQPVSGYAQTAPPQQAPGYAQPGPAASYSQYPATQPGFTEQAPTTNVGYGYQGAADGTYAGGPGTTYGGPPPAGQPAAYSQPAPLQPGYDQSIPQSGGYGNVPIQQQPQPQAQPGYGQYDNSQMYAGHR</sequence>
<evidence type="ECO:0000256" key="1">
    <source>
        <dbReference type="ARBA" id="ARBA00022737"/>
    </source>
</evidence>
<dbReference type="InterPro" id="IPR036612">
    <property type="entry name" value="KH_dom_type_1_sf"/>
</dbReference>
<feature type="compositionally biased region" description="Low complexity" evidence="3">
    <location>
        <begin position="460"/>
        <end position="484"/>
    </location>
</feature>
<gene>
    <name evidence="5" type="ORF">CTI12_AA164100</name>
</gene>
<feature type="compositionally biased region" description="Polar residues" evidence="3">
    <location>
        <begin position="714"/>
        <end position="723"/>
    </location>
</feature>
<dbReference type="InterPro" id="IPR004088">
    <property type="entry name" value="KH_dom_type_1"/>
</dbReference>
<feature type="region of interest" description="Disordered" evidence="3">
    <location>
        <begin position="337"/>
        <end position="723"/>
    </location>
</feature>
<dbReference type="AlphaFoldDB" id="A0A2U1PD21"/>
<proteinExistence type="predicted"/>
<evidence type="ECO:0000313" key="5">
    <source>
        <dbReference type="EMBL" id="PWA83628.1"/>
    </source>
</evidence>
<feature type="compositionally biased region" description="Low complexity" evidence="3">
    <location>
        <begin position="504"/>
        <end position="516"/>
    </location>
</feature>
<dbReference type="PROSITE" id="PS50084">
    <property type="entry name" value="KH_TYPE_1"/>
    <property type="match status" value="2"/>
</dbReference>
<evidence type="ECO:0000256" key="2">
    <source>
        <dbReference type="PROSITE-ProRule" id="PRU00117"/>
    </source>
</evidence>
<keyword evidence="6" id="KW-1185">Reference proteome</keyword>
<dbReference type="GO" id="GO:0003723">
    <property type="term" value="F:RNA binding"/>
    <property type="evidence" value="ECO:0007669"/>
    <property type="project" value="UniProtKB-UniRule"/>
</dbReference>
<comment type="caution">
    <text evidence="5">The sequence shown here is derived from an EMBL/GenBank/DDBJ whole genome shotgun (WGS) entry which is preliminary data.</text>
</comment>
<feature type="compositionally biased region" description="Basic and acidic residues" evidence="3">
    <location>
        <begin position="1"/>
        <end position="19"/>
    </location>
</feature>
<feature type="compositionally biased region" description="Low complexity" evidence="3">
    <location>
        <begin position="699"/>
        <end position="713"/>
    </location>
</feature>
<accession>A0A2U1PD21</accession>
<feature type="region of interest" description="Disordered" evidence="3">
    <location>
        <begin position="1"/>
        <end position="107"/>
    </location>
</feature>
<name>A0A2U1PD21_ARTAN</name>
<feature type="compositionally biased region" description="Polar residues" evidence="3">
    <location>
        <begin position="621"/>
        <end position="641"/>
    </location>
</feature>
<feature type="compositionally biased region" description="Low complexity" evidence="3">
    <location>
        <begin position="591"/>
        <end position="620"/>
    </location>
</feature>
<reference evidence="5 6" key="1">
    <citation type="journal article" date="2018" name="Mol. Plant">
        <title>The genome of Artemisia annua provides insight into the evolution of Asteraceae family and artemisinin biosynthesis.</title>
        <authorList>
            <person name="Shen Q."/>
            <person name="Zhang L."/>
            <person name="Liao Z."/>
            <person name="Wang S."/>
            <person name="Yan T."/>
            <person name="Shi P."/>
            <person name="Liu M."/>
            <person name="Fu X."/>
            <person name="Pan Q."/>
            <person name="Wang Y."/>
            <person name="Lv Z."/>
            <person name="Lu X."/>
            <person name="Zhang F."/>
            <person name="Jiang W."/>
            <person name="Ma Y."/>
            <person name="Chen M."/>
            <person name="Hao X."/>
            <person name="Li L."/>
            <person name="Tang Y."/>
            <person name="Lv G."/>
            <person name="Zhou Y."/>
            <person name="Sun X."/>
            <person name="Brodelius P.E."/>
            <person name="Rose J.K.C."/>
            <person name="Tang K."/>
        </authorList>
    </citation>
    <scope>NUCLEOTIDE SEQUENCE [LARGE SCALE GENOMIC DNA]</scope>
    <source>
        <strain evidence="6">cv. Huhao1</strain>
        <tissue evidence="5">Leaf</tissue>
    </source>
</reference>
<evidence type="ECO:0000313" key="6">
    <source>
        <dbReference type="Proteomes" id="UP000245207"/>
    </source>
</evidence>
<dbReference type="SMART" id="SM00322">
    <property type="entry name" value="KH"/>
    <property type="match status" value="2"/>
</dbReference>
<feature type="compositionally biased region" description="Basic and acidic residues" evidence="3">
    <location>
        <begin position="88"/>
        <end position="98"/>
    </location>
</feature>
<dbReference type="OrthoDB" id="5204190at2759"/>
<feature type="region of interest" description="Disordered" evidence="3">
    <location>
        <begin position="123"/>
        <end position="173"/>
    </location>
</feature>